<sequence length="191" mass="21022">MSNQGQICTATSRLLAQRGIYDAFLRKFLGPQVSKQQYERILSFVKRGQEQGAKLLAGGDRPDTETTRGGYFINPTVFADVTRDMDIFQQEIFGPFVVVTQFDTEEESVALSNDSAYGLAAAVFSMNVERVHCIAERLDAGVVWINSSQDADVQMPFGGFKQSGIGRELGEVTLAAYTQEKAIHLSLGLKL</sequence>
<dbReference type="InterPro" id="IPR015590">
    <property type="entry name" value="Aldehyde_DH_dom"/>
</dbReference>
<dbReference type="EMBL" id="JBFXLT010000118">
    <property type="protein sequence ID" value="KAL2808203.1"/>
    <property type="molecule type" value="Genomic_DNA"/>
</dbReference>
<gene>
    <name evidence="4" type="ORF">BJX63DRAFT_436322</name>
</gene>
<keyword evidence="5" id="KW-1185">Reference proteome</keyword>
<accession>A0ABR4GYB6</accession>
<dbReference type="PANTHER" id="PTHR43720:SF2">
    <property type="entry name" value="2-AMINOMUCONIC SEMIALDEHYDE DEHYDROGENASE"/>
    <property type="match status" value="1"/>
</dbReference>
<keyword evidence="2" id="KW-0520">NAD</keyword>
<name>A0ABR4GYB6_9EURO</name>
<comment type="similarity">
    <text evidence="1">Belongs to the aldehyde dehydrogenase family.</text>
</comment>
<organism evidence="4 5">
    <name type="scientific">Aspergillus granulosus</name>
    <dbReference type="NCBI Taxonomy" id="176169"/>
    <lineage>
        <taxon>Eukaryota</taxon>
        <taxon>Fungi</taxon>
        <taxon>Dikarya</taxon>
        <taxon>Ascomycota</taxon>
        <taxon>Pezizomycotina</taxon>
        <taxon>Eurotiomycetes</taxon>
        <taxon>Eurotiomycetidae</taxon>
        <taxon>Eurotiales</taxon>
        <taxon>Aspergillaceae</taxon>
        <taxon>Aspergillus</taxon>
        <taxon>Aspergillus subgen. Nidulantes</taxon>
    </lineage>
</organism>
<protein>
    <submittedName>
        <fullName evidence="4">Aldehyde/histidinol dehydrogenase</fullName>
    </submittedName>
</protein>
<evidence type="ECO:0000313" key="5">
    <source>
        <dbReference type="Proteomes" id="UP001610334"/>
    </source>
</evidence>
<comment type="caution">
    <text evidence="4">The sequence shown here is derived from an EMBL/GenBank/DDBJ whole genome shotgun (WGS) entry which is preliminary data.</text>
</comment>
<reference evidence="4 5" key="1">
    <citation type="submission" date="2024-07" db="EMBL/GenBank/DDBJ databases">
        <title>Section-level genome sequencing and comparative genomics of Aspergillus sections Usti and Cavernicolus.</title>
        <authorList>
            <consortium name="Lawrence Berkeley National Laboratory"/>
            <person name="Nybo J.L."/>
            <person name="Vesth T.C."/>
            <person name="Theobald S."/>
            <person name="Frisvad J.C."/>
            <person name="Larsen T.O."/>
            <person name="Kjaerboelling I."/>
            <person name="Rothschild-Mancinelli K."/>
            <person name="Lyhne E.K."/>
            <person name="Kogle M.E."/>
            <person name="Barry K."/>
            <person name="Clum A."/>
            <person name="Na H."/>
            <person name="Ledsgaard L."/>
            <person name="Lin J."/>
            <person name="Lipzen A."/>
            <person name="Kuo A."/>
            <person name="Riley R."/>
            <person name="Mondo S."/>
            <person name="Labutti K."/>
            <person name="Haridas S."/>
            <person name="Pangalinan J."/>
            <person name="Salamov A.A."/>
            <person name="Simmons B.A."/>
            <person name="Magnuson J.K."/>
            <person name="Chen J."/>
            <person name="Drula E."/>
            <person name="Henrissat B."/>
            <person name="Wiebenga A."/>
            <person name="Lubbers R.J."/>
            <person name="Gomes A.C."/>
            <person name="Makela M.R."/>
            <person name="Stajich J."/>
            <person name="Grigoriev I.V."/>
            <person name="Mortensen U.H."/>
            <person name="De Vries R.P."/>
            <person name="Baker S.E."/>
            <person name="Andersen M.R."/>
        </authorList>
    </citation>
    <scope>NUCLEOTIDE SEQUENCE [LARGE SCALE GENOMIC DNA]</scope>
    <source>
        <strain evidence="4 5">CBS 588.65</strain>
    </source>
</reference>
<feature type="domain" description="Aldehyde dehydrogenase" evidence="3">
    <location>
        <begin position="29"/>
        <end position="183"/>
    </location>
</feature>
<dbReference type="Gene3D" id="3.40.309.10">
    <property type="entry name" value="Aldehyde Dehydrogenase, Chain A, domain 2"/>
    <property type="match status" value="2"/>
</dbReference>
<evidence type="ECO:0000313" key="4">
    <source>
        <dbReference type="EMBL" id="KAL2808203.1"/>
    </source>
</evidence>
<feature type="domain" description="Aldehyde dehydrogenase" evidence="3">
    <location>
        <begin position="2"/>
        <end position="28"/>
    </location>
</feature>
<evidence type="ECO:0000259" key="3">
    <source>
        <dbReference type="Pfam" id="PF00171"/>
    </source>
</evidence>
<dbReference type="InterPro" id="IPR016163">
    <property type="entry name" value="Ald_DH_C"/>
</dbReference>
<dbReference type="Proteomes" id="UP001610334">
    <property type="component" value="Unassembled WGS sequence"/>
</dbReference>
<dbReference type="Gene3D" id="3.40.605.10">
    <property type="entry name" value="Aldehyde Dehydrogenase, Chain A, domain 1"/>
    <property type="match status" value="1"/>
</dbReference>
<dbReference type="Pfam" id="PF00171">
    <property type="entry name" value="Aldedh"/>
    <property type="match status" value="2"/>
</dbReference>
<evidence type="ECO:0000256" key="2">
    <source>
        <dbReference type="ARBA" id="ARBA00023027"/>
    </source>
</evidence>
<evidence type="ECO:0000256" key="1">
    <source>
        <dbReference type="ARBA" id="ARBA00009986"/>
    </source>
</evidence>
<proteinExistence type="inferred from homology"/>
<dbReference type="PANTHER" id="PTHR43720">
    <property type="entry name" value="2-AMINOMUCONIC SEMIALDEHYDE DEHYDROGENASE"/>
    <property type="match status" value="1"/>
</dbReference>
<dbReference type="InterPro" id="IPR016161">
    <property type="entry name" value="Ald_DH/histidinol_DH"/>
</dbReference>
<dbReference type="SUPFAM" id="SSF53720">
    <property type="entry name" value="ALDH-like"/>
    <property type="match status" value="1"/>
</dbReference>
<dbReference type="InterPro" id="IPR016162">
    <property type="entry name" value="Ald_DH_N"/>
</dbReference>